<dbReference type="Proteomes" id="UP000035579">
    <property type="component" value="Chromosome"/>
</dbReference>
<name>A0AAC8QI83_9BACT</name>
<evidence type="ECO:0000313" key="3">
    <source>
        <dbReference type="Proteomes" id="UP000035579"/>
    </source>
</evidence>
<protein>
    <submittedName>
        <fullName evidence="2">Uncharacterized protein</fullName>
    </submittedName>
</protein>
<dbReference type="EMBL" id="CP011509">
    <property type="protein sequence ID" value="AKJ07580.1"/>
    <property type="molecule type" value="Genomic_DNA"/>
</dbReference>
<proteinExistence type="predicted"/>
<feature type="region of interest" description="Disordered" evidence="1">
    <location>
        <begin position="1"/>
        <end position="37"/>
    </location>
</feature>
<dbReference type="KEGG" id="age:AA314_09206"/>
<feature type="compositionally biased region" description="Basic and acidic residues" evidence="1">
    <location>
        <begin position="8"/>
        <end position="29"/>
    </location>
</feature>
<sequence>MKNTASHPDPKHGGGPSPEREVARPRSEPFRPTGRLA</sequence>
<evidence type="ECO:0000256" key="1">
    <source>
        <dbReference type="SAM" id="MobiDB-lite"/>
    </source>
</evidence>
<evidence type="ECO:0000313" key="2">
    <source>
        <dbReference type="EMBL" id="AKJ07580.1"/>
    </source>
</evidence>
<dbReference type="AlphaFoldDB" id="A0AAC8QI83"/>
<gene>
    <name evidence="2" type="ORF">AA314_09206</name>
</gene>
<accession>A0AAC8QI83</accession>
<organism evidence="2 3">
    <name type="scientific">Archangium gephyra</name>
    <dbReference type="NCBI Taxonomy" id="48"/>
    <lineage>
        <taxon>Bacteria</taxon>
        <taxon>Pseudomonadati</taxon>
        <taxon>Myxococcota</taxon>
        <taxon>Myxococcia</taxon>
        <taxon>Myxococcales</taxon>
        <taxon>Cystobacterineae</taxon>
        <taxon>Archangiaceae</taxon>
        <taxon>Archangium</taxon>
    </lineage>
</organism>
<reference evidence="2 3" key="1">
    <citation type="submission" date="2015-05" db="EMBL/GenBank/DDBJ databases">
        <title>Genome assembly of Archangium gephyra DSM 2261.</title>
        <authorList>
            <person name="Sharma G."/>
            <person name="Subramanian S."/>
        </authorList>
    </citation>
    <scope>NUCLEOTIDE SEQUENCE [LARGE SCALE GENOMIC DNA]</scope>
    <source>
        <strain evidence="2 3">DSM 2261</strain>
    </source>
</reference>